<feature type="region of interest" description="Disordered" evidence="2">
    <location>
        <begin position="681"/>
        <end position="702"/>
    </location>
</feature>
<evidence type="ECO:0000313" key="4">
    <source>
        <dbReference type="Proteomes" id="UP000008867"/>
    </source>
</evidence>
<dbReference type="EMBL" id="FQ311430">
    <property type="protein sequence ID" value="CBQ67705.1"/>
    <property type="molecule type" value="Genomic_DNA"/>
</dbReference>
<feature type="compositionally biased region" description="Acidic residues" evidence="2">
    <location>
        <begin position="588"/>
        <end position="597"/>
    </location>
</feature>
<feature type="compositionally biased region" description="Low complexity" evidence="2">
    <location>
        <begin position="736"/>
        <end position="749"/>
    </location>
</feature>
<feature type="compositionally biased region" description="Basic and acidic residues" evidence="2">
    <location>
        <begin position="259"/>
        <end position="271"/>
    </location>
</feature>
<reference evidence="3 4" key="1">
    <citation type="journal article" date="2010" name="Science">
        <title>Pathogenicity determinants in smut fungi revealed by genome comparison.</title>
        <authorList>
            <person name="Schirawski J."/>
            <person name="Mannhaupt G."/>
            <person name="Muench K."/>
            <person name="Brefort T."/>
            <person name="Schipper K."/>
            <person name="Doehlemann G."/>
            <person name="Di Stasio M."/>
            <person name="Roessel N."/>
            <person name="Mendoza-Mendoza A."/>
            <person name="Pester D."/>
            <person name="Mueller O."/>
            <person name="Winterberg B."/>
            <person name="Meyer E."/>
            <person name="Ghareeb H."/>
            <person name="Wollenberg T."/>
            <person name="Muensterkoetter M."/>
            <person name="Wong P."/>
            <person name="Walter M."/>
            <person name="Stukenbrock E."/>
            <person name="Gueldener U."/>
            <person name="Kahmann R."/>
        </authorList>
    </citation>
    <scope>NUCLEOTIDE SEQUENCE [LARGE SCALE GENOMIC DNA]</scope>
    <source>
        <strain evidence="4">SRZ2</strain>
    </source>
</reference>
<keyword evidence="1" id="KW-0175">Coiled coil</keyword>
<evidence type="ECO:0000313" key="3">
    <source>
        <dbReference type="EMBL" id="CBQ67705.1"/>
    </source>
</evidence>
<feature type="region of interest" description="Disordered" evidence="2">
    <location>
        <begin position="30"/>
        <end position="72"/>
    </location>
</feature>
<feature type="region of interest" description="Disordered" evidence="2">
    <location>
        <begin position="477"/>
        <end position="597"/>
    </location>
</feature>
<feature type="compositionally biased region" description="Low complexity" evidence="2">
    <location>
        <begin position="551"/>
        <end position="574"/>
    </location>
</feature>
<feature type="compositionally biased region" description="Polar residues" evidence="2">
    <location>
        <begin position="48"/>
        <end position="59"/>
    </location>
</feature>
<dbReference type="OrthoDB" id="2554357at2759"/>
<feature type="compositionally biased region" description="Polar residues" evidence="2">
    <location>
        <begin position="180"/>
        <end position="217"/>
    </location>
</feature>
<accession>E6ZK52</accession>
<dbReference type="Proteomes" id="UP000008867">
    <property type="component" value="Chromosome 1"/>
</dbReference>
<sequence>MPSVASSRTAPSPDLSAEIVRATKITTAQASPVVHYRSRSRSSTSFSAEDSPQLASAASGSARVMPSPIPPPCAALPPTPGIASPVLAAKAYRSSGRNSVLGGASLRGKNARHVNVGLTAEEHAELVHKILADLRPASHVSRPASRAFSSTTTIASAHQRLAAANKMSTPNTVADKKRLSASSQSDASHPDNSSSKVSAATTPLLSQSRTSTPNTTPGLDAGQPADGAVGEDKSLLTPTAALESLRVLENTFQRSSLHLPRDEPSSTHDSKLSSPTTAVAASPTRSTIDDKDAGMAPRSKRNSSYRKSVPALNGLSDGVDALGISSSSHKDGSASPISDRAGSRASSLTASTETPSWISSLTALEAIRVLAFQQDVADALAPDASTAKNAPAAPAETSADEVSALRYALKFAIARADRLAEALNRANEDRSKVEGELEILRRNVLSMLGSRSMFGGGASGDAPSRRGARRVVEDEVLEEEDAEQFEDARSEFVEQPARRKPQPKQQKSVEFEPRTTTVPPKARPARAPRHASTTEVAPTKPTAPSGGVSIASLRAKAATAAAASPASQRYAPARTGLDAPTPAADPSSSEDEDEDDEDFDVFAFGKPTRRIAPEVSMADFLNASRMSKIEIEQHDARRELERALADDADRVSTNSRAPLTGSLTNRRGLFKSLTKMVDPRAARRASGFLAPPPPERDERRLNRTPSARLAHESAVLFGESIIPAYPGSVGRKGGRLNSHSSMSLSTSLRESLEKHGLREAGIRT</sequence>
<evidence type="ECO:0000256" key="2">
    <source>
        <dbReference type="SAM" id="MobiDB-lite"/>
    </source>
</evidence>
<evidence type="ECO:0000256" key="1">
    <source>
        <dbReference type="SAM" id="Coils"/>
    </source>
</evidence>
<dbReference type="HOGENOM" id="CLU_389385_0_0_1"/>
<dbReference type="eggNOG" id="ENOG502RDU9">
    <property type="taxonomic scope" value="Eukaryota"/>
</dbReference>
<feature type="region of interest" description="Disordered" evidence="2">
    <location>
        <begin position="727"/>
        <end position="764"/>
    </location>
</feature>
<protein>
    <submittedName>
        <fullName evidence="3">Uncharacterized protein</fullName>
    </submittedName>
</protein>
<name>E6ZK52_SPORE</name>
<feature type="compositionally biased region" description="Basic and acidic residues" evidence="2">
    <location>
        <begin position="750"/>
        <end position="764"/>
    </location>
</feature>
<organism evidence="3 4">
    <name type="scientific">Sporisorium reilianum (strain SRZ2)</name>
    <name type="common">Maize head smut fungus</name>
    <dbReference type="NCBI Taxonomy" id="999809"/>
    <lineage>
        <taxon>Eukaryota</taxon>
        <taxon>Fungi</taxon>
        <taxon>Dikarya</taxon>
        <taxon>Basidiomycota</taxon>
        <taxon>Ustilaginomycotina</taxon>
        <taxon>Ustilaginomycetes</taxon>
        <taxon>Ustilaginales</taxon>
        <taxon>Ustilaginaceae</taxon>
        <taxon>Sporisorium</taxon>
    </lineage>
</organism>
<proteinExistence type="predicted"/>
<feature type="region of interest" description="Disordered" evidence="2">
    <location>
        <begin position="256"/>
        <end position="352"/>
    </location>
</feature>
<feature type="coiled-coil region" evidence="1">
    <location>
        <begin position="409"/>
        <end position="443"/>
    </location>
</feature>
<feature type="region of interest" description="Disordered" evidence="2">
    <location>
        <begin position="163"/>
        <end position="231"/>
    </location>
</feature>
<keyword evidence="4" id="KW-1185">Reference proteome</keyword>
<feature type="compositionally biased region" description="Polar residues" evidence="2">
    <location>
        <begin position="272"/>
        <end position="286"/>
    </location>
</feature>
<dbReference type="AlphaFoldDB" id="E6ZK52"/>
<gene>
    <name evidence="3" type="ORF">sr11655</name>
</gene>
<dbReference type="VEuPathDB" id="FungiDB:sr11655"/>